<keyword evidence="8 11" id="KW-1133">Transmembrane helix</keyword>
<reference evidence="12 13" key="1">
    <citation type="submission" date="2019-02" db="EMBL/GenBank/DDBJ databases">
        <title>Deep-cultivation of Planctomycetes and their phenomic and genomic characterization uncovers novel biology.</title>
        <authorList>
            <person name="Wiegand S."/>
            <person name="Jogler M."/>
            <person name="Boedeker C."/>
            <person name="Pinto D."/>
            <person name="Vollmers J."/>
            <person name="Rivas-Marin E."/>
            <person name="Kohn T."/>
            <person name="Peeters S.H."/>
            <person name="Heuer A."/>
            <person name="Rast P."/>
            <person name="Oberbeckmann S."/>
            <person name="Bunk B."/>
            <person name="Jeske O."/>
            <person name="Meyerdierks A."/>
            <person name="Storesund J.E."/>
            <person name="Kallscheuer N."/>
            <person name="Luecker S."/>
            <person name="Lage O.M."/>
            <person name="Pohl T."/>
            <person name="Merkel B.J."/>
            <person name="Hornburger P."/>
            <person name="Mueller R.-W."/>
            <person name="Bruemmer F."/>
            <person name="Labrenz M."/>
            <person name="Spormann A.M."/>
            <person name="Op Den Camp H."/>
            <person name="Overmann J."/>
            <person name="Amann R."/>
            <person name="Jetten M.S.M."/>
            <person name="Mascher T."/>
            <person name="Medema M.H."/>
            <person name="Devos D.P."/>
            <person name="Kaster A.-K."/>
            <person name="Ovreas L."/>
            <person name="Rohde M."/>
            <person name="Galperin M.Y."/>
            <person name="Jogler C."/>
        </authorList>
    </citation>
    <scope>NUCLEOTIDE SEQUENCE [LARGE SCALE GENOMIC DNA]</scope>
    <source>
        <strain evidence="12 13">Pla144</strain>
    </source>
</reference>
<comment type="similarity">
    <text evidence="2">Belongs to the YajC family.</text>
</comment>
<dbReference type="Proteomes" id="UP000318437">
    <property type="component" value="Unassembled WGS sequence"/>
</dbReference>
<evidence type="ECO:0000313" key="12">
    <source>
        <dbReference type="EMBL" id="TWU23811.1"/>
    </source>
</evidence>
<dbReference type="SMART" id="SM01323">
    <property type="entry name" value="YajC"/>
    <property type="match status" value="1"/>
</dbReference>
<comment type="caution">
    <text evidence="12">The sequence shown here is derived from an EMBL/GenBank/DDBJ whole genome shotgun (WGS) entry which is preliminary data.</text>
</comment>
<keyword evidence="10 11" id="KW-0472">Membrane</keyword>
<accession>A0A5C6CKI7</accession>
<dbReference type="GO" id="GO:0015031">
    <property type="term" value="P:protein transport"/>
    <property type="evidence" value="ECO:0007669"/>
    <property type="project" value="UniProtKB-KW"/>
</dbReference>
<proteinExistence type="inferred from homology"/>
<evidence type="ECO:0000256" key="6">
    <source>
        <dbReference type="ARBA" id="ARBA00022692"/>
    </source>
</evidence>
<evidence type="ECO:0000256" key="8">
    <source>
        <dbReference type="ARBA" id="ARBA00022989"/>
    </source>
</evidence>
<dbReference type="GO" id="GO:0005886">
    <property type="term" value="C:plasma membrane"/>
    <property type="evidence" value="ECO:0007669"/>
    <property type="project" value="UniProtKB-SubCell"/>
</dbReference>
<evidence type="ECO:0000256" key="2">
    <source>
        <dbReference type="ARBA" id="ARBA00006742"/>
    </source>
</evidence>
<name>A0A5C6CKI7_9BACT</name>
<dbReference type="InterPro" id="IPR003849">
    <property type="entry name" value="Preprotein_translocase_YajC"/>
</dbReference>
<keyword evidence="9" id="KW-0811">Translocation</keyword>
<evidence type="ECO:0000256" key="4">
    <source>
        <dbReference type="ARBA" id="ARBA00022448"/>
    </source>
</evidence>
<evidence type="ECO:0000256" key="3">
    <source>
        <dbReference type="ARBA" id="ARBA00014962"/>
    </source>
</evidence>
<dbReference type="PANTHER" id="PTHR33909:SF1">
    <property type="entry name" value="SEC TRANSLOCON ACCESSORY COMPLEX SUBUNIT YAJC"/>
    <property type="match status" value="1"/>
</dbReference>
<dbReference type="PANTHER" id="PTHR33909">
    <property type="entry name" value="SEC TRANSLOCON ACCESSORY COMPLEX SUBUNIT YAJC"/>
    <property type="match status" value="1"/>
</dbReference>
<gene>
    <name evidence="12" type="ORF">Pla144_39870</name>
</gene>
<evidence type="ECO:0000256" key="5">
    <source>
        <dbReference type="ARBA" id="ARBA00022475"/>
    </source>
</evidence>
<keyword evidence="6 11" id="KW-0812">Transmembrane</keyword>
<dbReference type="OrthoDB" id="9800132at2"/>
<keyword evidence="5" id="KW-1003">Cell membrane</keyword>
<evidence type="ECO:0000256" key="10">
    <source>
        <dbReference type="ARBA" id="ARBA00023136"/>
    </source>
</evidence>
<evidence type="ECO:0000256" key="7">
    <source>
        <dbReference type="ARBA" id="ARBA00022927"/>
    </source>
</evidence>
<dbReference type="NCBIfam" id="TIGR00739">
    <property type="entry name" value="yajC"/>
    <property type="match status" value="1"/>
</dbReference>
<evidence type="ECO:0000256" key="9">
    <source>
        <dbReference type="ARBA" id="ARBA00023010"/>
    </source>
</evidence>
<organism evidence="12 13">
    <name type="scientific">Bythopirellula polymerisocia</name>
    <dbReference type="NCBI Taxonomy" id="2528003"/>
    <lineage>
        <taxon>Bacteria</taxon>
        <taxon>Pseudomonadati</taxon>
        <taxon>Planctomycetota</taxon>
        <taxon>Planctomycetia</taxon>
        <taxon>Pirellulales</taxon>
        <taxon>Lacipirellulaceae</taxon>
        <taxon>Bythopirellula</taxon>
    </lineage>
</organism>
<evidence type="ECO:0000256" key="1">
    <source>
        <dbReference type="ARBA" id="ARBA00004162"/>
    </source>
</evidence>
<evidence type="ECO:0000256" key="11">
    <source>
        <dbReference type="SAM" id="Phobius"/>
    </source>
</evidence>
<evidence type="ECO:0000313" key="13">
    <source>
        <dbReference type="Proteomes" id="UP000318437"/>
    </source>
</evidence>
<sequence length="124" mass="13541">MVFFEIENAGLLAVSGLIWAQDAQPEAPGLGSMLPGLIAIMVFFYFLILRPQKNKEKAMQELVSNLKEKDRVVTIGGIHGVVTNVQRDREEVTIRVDESTGAKLKVGLSAIARVVTDENKSEGS</sequence>
<keyword evidence="13" id="KW-1185">Reference proteome</keyword>
<dbReference type="EMBL" id="SJPS01000006">
    <property type="protein sequence ID" value="TWU23811.1"/>
    <property type="molecule type" value="Genomic_DNA"/>
</dbReference>
<protein>
    <recommendedName>
        <fullName evidence="3">Sec translocon accessory complex subunit YajC</fullName>
    </recommendedName>
</protein>
<keyword evidence="4" id="KW-0813">Transport</keyword>
<dbReference type="AlphaFoldDB" id="A0A5C6CKI7"/>
<dbReference type="Pfam" id="PF02699">
    <property type="entry name" value="YajC"/>
    <property type="match status" value="1"/>
</dbReference>
<feature type="transmembrane region" description="Helical" evidence="11">
    <location>
        <begin position="30"/>
        <end position="49"/>
    </location>
</feature>
<comment type="subcellular location">
    <subcellularLocation>
        <location evidence="1">Cell membrane</location>
        <topology evidence="1">Single-pass membrane protein</topology>
    </subcellularLocation>
</comment>
<dbReference type="RefSeq" id="WP_146452287.1">
    <property type="nucleotide sequence ID" value="NZ_SJPS01000006.1"/>
</dbReference>
<keyword evidence="7" id="KW-0653">Protein transport</keyword>
<dbReference type="PRINTS" id="PR01853">
    <property type="entry name" value="YAJCTRNLCASE"/>
</dbReference>